<protein>
    <submittedName>
        <fullName evidence="2">Uncharacterized protein</fullName>
    </submittedName>
</protein>
<sequence>MKKVTNIPSFIVFAISAILCLISIGYHYTTEKDVIAKQKKIINNHTIAIEALNLKYNKIDSLPVNRNEYLTLYDKYAKLQNNYLNLNESLNEVKDEWYFTIFKVWGSFGAFIGVLLAFFGFKEMTKRITVEKIADIVGENQKDLKHILENKLTNKKLRTKNSFCILNQHKSVFNPGFIRVMKLFGVNVKKNKVLTNINGLDTIGDVLIEKIKKHKVLIIENQSLKNGSRWELPKFYGDFEKLKEDITKLEANEDVDDKKLKKLKNYKSLVDLSNKICDTTSIIYYGQAGVGNFPSDLVKPDLQHKITFANAPAQLYGNINNQLQFIHELEK</sequence>
<keyword evidence="1" id="KW-0812">Transmembrane</keyword>
<evidence type="ECO:0000313" key="3">
    <source>
        <dbReference type="Proteomes" id="UP001176806"/>
    </source>
</evidence>
<keyword evidence="1" id="KW-1133">Transmembrane helix</keyword>
<dbReference type="EMBL" id="JAUOEL010000010">
    <property type="protein sequence ID" value="MDO5976946.1"/>
    <property type="molecule type" value="Genomic_DNA"/>
</dbReference>
<feature type="transmembrane region" description="Helical" evidence="1">
    <location>
        <begin position="97"/>
        <end position="119"/>
    </location>
</feature>
<keyword evidence="1" id="KW-0472">Membrane</keyword>
<dbReference type="RefSeq" id="WP_303304281.1">
    <property type="nucleotide sequence ID" value="NZ_BAABDA010000060.1"/>
</dbReference>
<name>A0ABT8WVM3_9FLAO</name>
<evidence type="ECO:0000313" key="2">
    <source>
        <dbReference type="EMBL" id="MDO5976946.1"/>
    </source>
</evidence>
<comment type="caution">
    <text evidence="2">The sequence shown here is derived from an EMBL/GenBank/DDBJ whole genome shotgun (WGS) entry which is preliminary data.</text>
</comment>
<dbReference type="Proteomes" id="UP001176806">
    <property type="component" value="Unassembled WGS sequence"/>
</dbReference>
<proteinExistence type="predicted"/>
<gene>
    <name evidence="2" type="ORF">Q4Q40_22325</name>
</gene>
<organism evidence="2 3">
    <name type="scientific">Flavivirga jejuensis</name>
    <dbReference type="NCBI Taxonomy" id="870487"/>
    <lineage>
        <taxon>Bacteria</taxon>
        <taxon>Pseudomonadati</taxon>
        <taxon>Bacteroidota</taxon>
        <taxon>Flavobacteriia</taxon>
        <taxon>Flavobacteriales</taxon>
        <taxon>Flavobacteriaceae</taxon>
        <taxon>Flavivirga</taxon>
    </lineage>
</organism>
<evidence type="ECO:0000256" key="1">
    <source>
        <dbReference type="SAM" id="Phobius"/>
    </source>
</evidence>
<accession>A0ABT8WVM3</accession>
<keyword evidence="3" id="KW-1185">Reference proteome</keyword>
<feature type="transmembrane region" description="Helical" evidence="1">
    <location>
        <begin position="7"/>
        <end position="28"/>
    </location>
</feature>
<reference evidence="2" key="1">
    <citation type="submission" date="2023-07" db="EMBL/GenBank/DDBJ databases">
        <title>Two novel species in the genus Flavivirga.</title>
        <authorList>
            <person name="Kwon K."/>
        </authorList>
    </citation>
    <scope>NUCLEOTIDE SEQUENCE</scope>
    <source>
        <strain evidence="2">KACC 14158</strain>
    </source>
</reference>